<dbReference type="OrthoDB" id="685383at2759"/>
<feature type="non-terminal residue" evidence="3">
    <location>
        <position position="1"/>
    </location>
</feature>
<feature type="transmembrane region" description="Helical" evidence="2">
    <location>
        <begin position="231"/>
        <end position="255"/>
    </location>
</feature>
<dbReference type="AlphaFoldDB" id="A0A5J9T6V7"/>
<feature type="compositionally biased region" description="Polar residues" evidence="1">
    <location>
        <begin position="445"/>
        <end position="460"/>
    </location>
</feature>
<feature type="compositionally biased region" description="Polar residues" evidence="1">
    <location>
        <begin position="404"/>
        <end position="423"/>
    </location>
</feature>
<dbReference type="Proteomes" id="UP000324897">
    <property type="component" value="Unassembled WGS sequence"/>
</dbReference>
<keyword evidence="4" id="KW-1185">Reference proteome</keyword>
<dbReference type="Gramene" id="TVU06708">
    <property type="protein sequence ID" value="TVU06708"/>
    <property type="gene ID" value="EJB05_49936"/>
</dbReference>
<evidence type="ECO:0000256" key="1">
    <source>
        <dbReference type="SAM" id="MobiDB-lite"/>
    </source>
</evidence>
<dbReference type="InterPro" id="IPR016024">
    <property type="entry name" value="ARM-type_fold"/>
</dbReference>
<reference evidence="3 4" key="1">
    <citation type="journal article" date="2019" name="Sci. Rep.">
        <title>A high-quality genome of Eragrostis curvula grass provides insights into Poaceae evolution and supports new strategies to enhance forage quality.</title>
        <authorList>
            <person name="Carballo J."/>
            <person name="Santos B.A.C.M."/>
            <person name="Zappacosta D."/>
            <person name="Garbus I."/>
            <person name="Selva J.P."/>
            <person name="Gallo C.A."/>
            <person name="Diaz A."/>
            <person name="Albertini E."/>
            <person name="Caccamo M."/>
            <person name="Echenique V."/>
        </authorList>
    </citation>
    <scope>NUCLEOTIDE SEQUENCE [LARGE SCALE GENOMIC DNA]</scope>
    <source>
        <strain evidence="4">cv. Victoria</strain>
        <tissue evidence="3">Leaf</tissue>
    </source>
</reference>
<keyword evidence="2" id="KW-1133">Transmembrane helix</keyword>
<evidence type="ECO:0000313" key="3">
    <source>
        <dbReference type="EMBL" id="TVU06708.1"/>
    </source>
</evidence>
<name>A0A5J9T6V7_9POAL</name>
<evidence type="ECO:0000313" key="4">
    <source>
        <dbReference type="Proteomes" id="UP000324897"/>
    </source>
</evidence>
<feature type="transmembrane region" description="Helical" evidence="2">
    <location>
        <begin position="73"/>
        <end position="95"/>
    </location>
</feature>
<proteinExistence type="predicted"/>
<feature type="transmembrane region" description="Helical" evidence="2">
    <location>
        <begin position="132"/>
        <end position="157"/>
    </location>
</feature>
<comment type="caution">
    <text evidence="3">The sequence shown here is derived from an EMBL/GenBank/DDBJ whole genome shotgun (WGS) entry which is preliminary data.</text>
</comment>
<sequence length="877" mass="96558">MWALPVVYSGIAAYQGVVASKLPLYADDLMKHYSHVLIIEDITAVVAALLLGLRPRRIVSLTSTPFGRRLLSVAKVILAVWLAIGLVLIMIPGAMEALTGLNTYLISVPFGMVVLSLGSLQNPEDSLFGRWIDAIMHILFLCLLVFPFFPTFLFTFLEKHTSYYLPLLSVITGLEFLTLLVLLMIGNLQIPAAAVQVFLSFVRFHDLLAHGDDYYPSAKGSNNMVLAVTKVFYVLALCQGSLYIIASIFGVLSFFPRKLLICRSKFYGRRGAKAISLYYRRAYTMYMDSGLIAASKMISLGSFAIESLSSSCSREVQLAAVLLLDGLLLEESGSSQDLMSRIIGSNEALSRLIDKLRWSDVRDRDIRMFAARVTTKLAGSIRIAEIPGMVKSVSSLLDAGNHPARQQDSQLNRVQVTPDSTTVPPRLINGGSVVANQPLVQESSAETTFGTSLNAGSSQPRDGRLEHGESYNNRVCSTVSRWWQRIKERWSIPEDSPMTDQDSFAVLGMVILEKLACDPDNCAEILKAKDLISKIIGLISYAADEESNNYHQQNKVICSSLHLVRRLASIGGKFGVTVRQKLWENPILIDNLAGILEDSRSSPEVRTPTMDIIAKLALDGDARKEIGSTQVIICKLVHAFLCRDEPYDQSLRMAAGEALANLTMESTANCSAILEEPGYELVKSLKDMLCKDECRIYIYVAASLLQNLYAHSRDKLMSHPGSKEHLRSALPAVIENIVSADGKHLESLIGLASQICSIPECFVFELVSQANVAGLVKKLVSTLNSNRKPSPEYPRMRRVTVEMVISLVRSYDSYPGCRNMLIEEGVMEALSEAARTPSKVEKYRVFSGDEGVVVERGIHLRDLADSAKGLIGSALPI</sequence>
<keyword evidence="2" id="KW-0812">Transmembrane</keyword>
<feature type="region of interest" description="Disordered" evidence="1">
    <location>
        <begin position="445"/>
        <end position="468"/>
    </location>
</feature>
<dbReference type="PANTHER" id="PTHR33115">
    <property type="entry name" value="ARM REPEAT SUPERFAMILY PROTEIN"/>
    <property type="match status" value="1"/>
</dbReference>
<dbReference type="Gene3D" id="1.25.10.10">
    <property type="entry name" value="Leucine-rich Repeat Variant"/>
    <property type="match status" value="1"/>
</dbReference>
<organism evidence="3 4">
    <name type="scientific">Eragrostis curvula</name>
    <name type="common">weeping love grass</name>
    <dbReference type="NCBI Taxonomy" id="38414"/>
    <lineage>
        <taxon>Eukaryota</taxon>
        <taxon>Viridiplantae</taxon>
        <taxon>Streptophyta</taxon>
        <taxon>Embryophyta</taxon>
        <taxon>Tracheophyta</taxon>
        <taxon>Spermatophyta</taxon>
        <taxon>Magnoliopsida</taxon>
        <taxon>Liliopsida</taxon>
        <taxon>Poales</taxon>
        <taxon>Poaceae</taxon>
        <taxon>PACMAD clade</taxon>
        <taxon>Chloridoideae</taxon>
        <taxon>Eragrostideae</taxon>
        <taxon>Eragrostidinae</taxon>
        <taxon>Eragrostis</taxon>
    </lineage>
</organism>
<dbReference type="EMBL" id="RWGY01000051">
    <property type="protein sequence ID" value="TVU06708.1"/>
    <property type="molecule type" value="Genomic_DNA"/>
</dbReference>
<gene>
    <name evidence="3" type="ORF">EJB05_49936</name>
</gene>
<dbReference type="SUPFAM" id="SSF48371">
    <property type="entry name" value="ARM repeat"/>
    <property type="match status" value="1"/>
</dbReference>
<feature type="transmembrane region" description="Helical" evidence="2">
    <location>
        <begin position="163"/>
        <end position="185"/>
    </location>
</feature>
<feature type="transmembrane region" description="Helical" evidence="2">
    <location>
        <begin position="101"/>
        <end position="120"/>
    </location>
</feature>
<keyword evidence="2" id="KW-0472">Membrane</keyword>
<dbReference type="InterPro" id="IPR011989">
    <property type="entry name" value="ARM-like"/>
</dbReference>
<feature type="transmembrane region" description="Helical" evidence="2">
    <location>
        <begin position="35"/>
        <end position="53"/>
    </location>
</feature>
<accession>A0A5J9T6V7</accession>
<dbReference type="PANTHER" id="PTHR33115:SF43">
    <property type="entry name" value="BLE2 PROTEIN"/>
    <property type="match status" value="1"/>
</dbReference>
<evidence type="ECO:0000256" key="2">
    <source>
        <dbReference type="SAM" id="Phobius"/>
    </source>
</evidence>
<feature type="region of interest" description="Disordered" evidence="1">
    <location>
        <begin position="401"/>
        <end position="428"/>
    </location>
</feature>
<protein>
    <submittedName>
        <fullName evidence="3">Uncharacterized protein</fullName>
    </submittedName>
</protein>